<accession>A0A4R2RQE8</accession>
<organism evidence="10 11">
    <name type="scientific">Heliophilum fasciatum</name>
    <dbReference type="NCBI Taxonomy" id="35700"/>
    <lineage>
        <taxon>Bacteria</taxon>
        <taxon>Bacillati</taxon>
        <taxon>Bacillota</taxon>
        <taxon>Clostridia</taxon>
        <taxon>Eubacteriales</taxon>
        <taxon>Heliobacteriaceae</taxon>
        <taxon>Heliophilum</taxon>
    </lineage>
</organism>
<dbReference type="GO" id="GO:0008270">
    <property type="term" value="F:zinc ion binding"/>
    <property type="evidence" value="ECO:0007669"/>
    <property type="project" value="TreeGrafter"/>
</dbReference>
<evidence type="ECO:0000256" key="8">
    <source>
        <dbReference type="PIRSR" id="PIRSR602481-1"/>
    </source>
</evidence>
<keyword evidence="7" id="KW-0804">Transcription</keyword>
<feature type="binding site" evidence="8">
    <location>
        <position position="98"/>
    </location>
    <ligand>
        <name>Zn(2+)</name>
        <dbReference type="ChEBI" id="CHEBI:29105"/>
    </ligand>
</feature>
<dbReference type="Pfam" id="PF01475">
    <property type="entry name" value="FUR"/>
    <property type="match status" value="1"/>
</dbReference>
<dbReference type="CDD" id="cd07153">
    <property type="entry name" value="Fur_like"/>
    <property type="match status" value="1"/>
</dbReference>
<protein>
    <submittedName>
        <fullName evidence="10">Fur family ferric uptake regulator</fullName>
    </submittedName>
</protein>
<keyword evidence="2" id="KW-0678">Repressor</keyword>
<evidence type="ECO:0000256" key="2">
    <source>
        <dbReference type="ARBA" id="ARBA00022491"/>
    </source>
</evidence>
<dbReference type="InterPro" id="IPR002481">
    <property type="entry name" value="FUR"/>
</dbReference>
<dbReference type="Gene3D" id="1.10.10.10">
    <property type="entry name" value="Winged helix-like DNA-binding domain superfamily/Winged helix DNA-binding domain"/>
    <property type="match status" value="1"/>
</dbReference>
<dbReference type="SUPFAM" id="SSF46785">
    <property type="entry name" value="Winged helix' DNA-binding domain"/>
    <property type="match status" value="1"/>
</dbReference>
<dbReference type="InterPro" id="IPR036388">
    <property type="entry name" value="WH-like_DNA-bd_sf"/>
</dbReference>
<proteinExistence type="inferred from homology"/>
<dbReference type="InterPro" id="IPR036390">
    <property type="entry name" value="WH_DNA-bd_sf"/>
</dbReference>
<evidence type="ECO:0000256" key="1">
    <source>
        <dbReference type="ARBA" id="ARBA00007957"/>
    </source>
</evidence>
<evidence type="ECO:0000256" key="7">
    <source>
        <dbReference type="ARBA" id="ARBA00023163"/>
    </source>
</evidence>
<comment type="cofactor">
    <cofactor evidence="8">
        <name>Zn(2+)</name>
        <dbReference type="ChEBI" id="CHEBI:29105"/>
    </cofactor>
    <text evidence="8">Binds 1 zinc ion per subunit.</text>
</comment>
<dbReference type="OrthoDB" id="8659436at2"/>
<dbReference type="Gene3D" id="3.30.1490.190">
    <property type="match status" value="1"/>
</dbReference>
<dbReference type="PANTHER" id="PTHR33202">
    <property type="entry name" value="ZINC UPTAKE REGULATION PROTEIN"/>
    <property type="match status" value="1"/>
</dbReference>
<dbReference type="PANTHER" id="PTHR33202:SF7">
    <property type="entry name" value="FERRIC UPTAKE REGULATION PROTEIN"/>
    <property type="match status" value="1"/>
</dbReference>
<dbReference type="GO" id="GO:0003700">
    <property type="term" value="F:DNA-binding transcription factor activity"/>
    <property type="evidence" value="ECO:0007669"/>
    <property type="project" value="InterPro"/>
</dbReference>
<dbReference type="FunFam" id="1.10.10.10:FF:000051">
    <property type="entry name" value="Fur family transcriptional regulator"/>
    <property type="match status" value="1"/>
</dbReference>
<comment type="similarity">
    <text evidence="1">Belongs to the Fur family.</text>
</comment>
<dbReference type="RefSeq" id="WP_131920128.1">
    <property type="nucleotide sequence ID" value="NZ_JAOQNU010000024.1"/>
</dbReference>
<keyword evidence="6" id="KW-0238">DNA-binding</keyword>
<keyword evidence="9" id="KW-0408">Iron</keyword>
<dbReference type="AlphaFoldDB" id="A0A4R2RQE8"/>
<evidence type="ECO:0000256" key="5">
    <source>
        <dbReference type="ARBA" id="ARBA00023015"/>
    </source>
</evidence>
<sequence>MDRFEDLCDQLQKNDYKLTNQRKNVIKAFIMHADSHLSAEDIYGIVKQKHPEIGLATVYRTLELLAELEILHKLDFGDGRLRYEFANQKTHHHHHLICTDCAKVIEFEDDMLDSLEQVIHEKNGFQILNHHLKFYGICQACQKEKTRV</sequence>
<evidence type="ECO:0000256" key="6">
    <source>
        <dbReference type="ARBA" id="ARBA00023125"/>
    </source>
</evidence>
<dbReference type="GO" id="GO:0000976">
    <property type="term" value="F:transcription cis-regulatory region binding"/>
    <property type="evidence" value="ECO:0007669"/>
    <property type="project" value="TreeGrafter"/>
</dbReference>
<keyword evidence="4 8" id="KW-0862">Zinc</keyword>
<feature type="binding site" evidence="9">
    <location>
        <position position="92"/>
    </location>
    <ligand>
        <name>Fe cation</name>
        <dbReference type="ChEBI" id="CHEBI:24875"/>
    </ligand>
</feature>
<gene>
    <name evidence="10" type="ORF">EDD73_12435</name>
</gene>
<evidence type="ECO:0000256" key="3">
    <source>
        <dbReference type="ARBA" id="ARBA00022723"/>
    </source>
</evidence>
<keyword evidence="3 8" id="KW-0479">Metal-binding</keyword>
<comment type="cofactor">
    <cofactor evidence="9">
        <name>Mn(2+)</name>
        <dbReference type="ChEBI" id="CHEBI:29035"/>
    </cofactor>
    <cofactor evidence="9">
        <name>Fe(2+)</name>
        <dbReference type="ChEBI" id="CHEBI:29033"/>
    </cofactor>
    <text evidence="9">Binds 1 Mn(2+) or Fe(2+) ion per subunit.</text>
</comment>
<dbReference type="GO" id="GO:1900376">
    <property type="term" value="P:regulation of secondary metabolite biosynthetic process"/>
    <property type="evidence" value="ECO:0007669"/>
    <property type="project" value="TreeGrafter"/>
</dbReference>
<dbReference type="GO" id="GO:0045892">
    <property type="term" value="P:negative regulation of DNA-templated transcription"/>
    <property type="evidence" value="ECO:0007669"/>
    <property type="project" value="TreeGrafter"/>
</dbReference>
<dbReference type="EMBL" id="SLXT01000024">
    <property type="protein sequence ID" value="TCP62061.1"/>
    <property type="molecule type" value="Genomic_DNA"/>
</dbReference>
<evidence type="ECO:0000313" key="11">
    <source>
        <dbReference type="Proteomes" id="UP000294813"/>
    </source>
</evidence>
<dbReference type="Proteomes" id="UP000294813">
    <property type="component" value="Unassembled WGS sequence"/>
</dbReference>
<keyword evidence="11" id="KW-1185">Reference proteome</keyword>
<feature type="binding site" evidence="8">
    <location>
        <position position="138"/>
    </location>
    <ligand>
        <name>Zn(2+)</name>
        <dbReference type="ChEBI" id="CHEBI:29105"/>
    </ligand>
</feature>
<keyword evidence="5" id="KW-0805">Transcription regulation</keyword>
<name>A0A4R2RQE8_9FIRM</name>
<feature type="binding site" evidence="9">
    <location>
        <position position="130"/>
    </location>
    <ligand>
        <name>Fe cation</name>
        <dbReference type="ChEBI" id="CHEBI:24875"/>
    </ligand>
</feature>
<feature type="binding site" evidence="8">
    <location>
        <position position="101"/>
    </location>
    <ligand>
        <name>Zn(2+)</name>
        <dbReference type="ChEBI" id="CHEBI:29105"/>
    </ligand>
</feature>
<comment type="caution">
    <text evidence="10">The sequence shown here is derived from an EMBL/GenBank/DDBJ whole genome shotgun (WGS) entry which is preliminary data.</text>
</comment>
<reference evidence="10 11" key="1">
    <citation type="submission" date="2019-03" db="EMBL/GenBank/DDBJ databases">
        <title>Genomic Encyclopedia of Type Strains, Phase IV (KMG-IV): sequencing the most valuable type-strain genomes for metagenomic binning, comparative biology and taxonomic classification.</title>
        <authorList>
            <person name="Goeker M."/>
        </authorList>
    </citation>
    <scope>NUCLEOTIDE SEQUENCE [LARGE SCALE GENOMIC DNA]</scope>
    <source>
        <strain evidence="10 11">DSM 11170</strain>
    </source>
</reference>
<evidence type="ECO:0000256" key="9">
    <source>
        <dbReference type="PIRSR" id="PIRSR602481-2"/>
    </source>
</evidence>
<dbReference type="InterPro" id="IPR043135">
    <property type="entry name" value="Fur_C"/>
</dbReference>
<evidence type="ECO:0000313" key="10">
    <source>
        <dbReference type="EMBL" id="TCP62061.1"/>
    </source>
</evidence>
<evidence type="ECO:0000256" key="4">
    <source>
        <dbReference type="ARBA" id="ARBA00022833"/>
    </source>
</evidence>
<feature type="binding site" evidence="8">
    <location>
        <position position="141"/>
    </location>
    <ligand>
        <name>Zn(2+)</name>
        <dbReference type="ChEBI" id="CHEBI:29105"/>
    </ligand>
</feature>